<dbReference type="GO" id="GO:0003677">
    <property type="term" value="F:DNA binding"/>
    <property type="evidence" value="ECO:0007669"/>
    <property type="project" value="InterPro"/>
</dbReference>
<feature type="domain" description="HTH luxR-type" evidence="1">
    <location>
        <begin position="14"/>
        <end position="46"/>
    </location>
</feature>
<evidence type="ECO:0000259" key="1">
    <source>
        <dbReference type="Pfam" id="PF00196"/>
    </source>
</evidence>
<evidence type="ECO:0000313" key="2">
    <source>
        <dbReference type="EMBL" id="MBA2951134.1"/>
    </source>
</evidence>
<comment type="caution">
    <text evidence="2">The sequence shown here is derived from an EMBL/GenBank/DDBJ whole genome shotgun (WGS) entry which is preliminary data.</text>
</comment>
<dbReference type="InterPro" id="IPR036388">
    <property type="entry name" value="WH-like_DNA-bd_sf"/>
</dbReference>
<dbReference type="InterPro" id="IPR000792">
    <property type="entry name" value="Tscrpt_reg_LuxR_C"/>
</dbReference>
<dbReference type="Proteomes" id="UP000545761">
    <property type="component" value="Unassembled WGS sequence"/>
</dbReference>
<reference evidence="2 3" key="1">
    <citation type="submission" date="2020-07" db="EMBL/GenBank/DDBJ databases">
        <title>Streptomyces isolated from Indian soil.</title>
        <authorList>
            <person name="Mandal S."/>
            <person name="Maiti P.K."/>
        </authorList>
    </citation>
    <scope>NUCLEOTIDE SEQUENCE [LARGE SCALE GENOMIC DNA]</scope>
    <source>
        <strain evidence="2 3">PSKA28</strain>
    </source>
</reference>
<dbReference type="EMBL" id="JACEHE010000039">
    <property type="protein sequence ID" value="MBA2951134.1"/>
    <property type="molecule type" value="Genomic_DNA"/>
</dbReference>
<sequence length="54" mass="5911">MRLPGEAAGVDRGAASLFVSRKTLEAHLPCVYRKLQARSRTDLTRLLTAADLVD</sequence>
<name>A0A7W0DTV5_9ACTN</name>
<dbReference type="AlphaFoldDB" id="A0A7W0DTV5"/>
<dbReference type="RefSeq" id="WP_181662054.1">
    <property type="nucleotide sequence ID" value="NZ_JACEHE010000039.1"/>
</dbReference>
<accession>A0A7W0DTV5</accession>
<protein>
    <recommendedName>
        <fullName evidence="1">HTH luxR-type domain-containing protein</fullName>
    </recommendedName>
</protein>
<dbReference type="InterPro" id="IPR016032">
    <property type="entry name" value="Sig_transdc_resp-reg_C-effctor"/>
</dbReference>
<dbReference type="GO" id="GO:0006355">
    <property type="term" value="P:regulation of DNA-templated transcription"/>
    <property type="evidence" value="ECO:0007669"/>
    <property type="project" value="InterPro"/>
</dbReference>
<gene>
    <name evidence="2" type="ORF">H1D24_36655</name>
</gene>
<proteinExistence type="predicted"/>
<evidence type="ECO:0000313" key="3">
    <source>
        <dbReference type="Proteomes" id="UP000545761"/>
    </source>
</evidence>
<dbReference type="Gene3D" id="1.10.10.10">
    <property type="entry name" value="Winged helix-like DNA-binding domain superfamily/Winged helix DNA-binding domain"/>
    <property type="match status" value="1"/>
</dbReference>
<organism evidence="2 3">
    <name type="scientific">Streptomyces himalayensis subsp. himalayensis</name>
    <dbReference type="NCBI Taxonomy" id="2756131"/>
    <lineage>
        <taxon>Bacteria</taxon>
        <taxon>Bacillati</taxon>
        <taxon>Actinomycetota</taxon>
        <taxon>Actinomycetes</taxon>
        <taxon>Kitasatosporales</taxon>
        <taxon>Streptomycetaceae</taxon>
        <taxon>Streptomyces</taxon>
        <taxon>Streptomyces himalayensis</taxon>
    </lineage>
</organism>
<dbReference type="Pfam" id="PF00196">
    <property type="entry name" value="GerE"/>
    <property type="match status" value="1"/>
</dbReference>
<dbReference type="SUPFAM" id="SSF46894">
    <property type="entry name" value="C-terminal effector domain of the bipartite response regulators"/>
    <property type="match status" value="1"/>
</dbReference>